<dbReference type="GeneID" id="115632539"/>
<dbReference type="Proteomes" id="UP000504634">
    <property type="component" value="Unplaced"/>
</dbReference>
<dbReference type="Pfam" id="PF14972">
    <property type="entry name" value="Mito_morph_reg"/>
    <property type="match status" value="1"/>
</dbReference>
<evidence type="ECO:0000256" key="8">
    <source>
        <dbReference type="ARBA" id="ARBA00023136"/>
    </source>
</evidence>
<dbReference type="GO" id="GO:0007007">
    <property type="term" value="P:inner mitochondrial membrane organization"/>
    <property type="evidence" value="ECO:0007669"/>
    <property type="project" value="TreeGrafter"/>
</dbReference>
<dbReference type="CTD" id="3772100"/>
<dbReference type="InterPro" id="IPR026120">
    <property type="entry name" value="TMEM11"/>
</dbReference>
<keyword evidence="6" id="KW-1133">Transmembrane helix</keyword>
<evidence type="ECO:0000256" key="4">
    <source>
        <dbReference type="ARBA" id="ARBA00022692"/>
    </source>
</evidence>
<dbReference type="AlphaFoldDB" id="A0A6J2UB66"/>
<protein>
    <submittedName>
        <fullName evidence="10">Transmembrane protein 11 homolog, mitochondrial isoform X4</fullName>
    </submittedName>
</protein>
<comment type="similarity">
    <text evidence="3">Belongs to the TMEM11 family.</text>
</comment>
<comment type="subcellular location">
    <subcellularLocation>
        <location evidence="2">Mitochondrion inner membrane</location>
        <topology evidence="2">Multi-pass membrane protein</topology>
    </subcellularLocation>
</comment>
<evidence type="ECO:0000256" key="3">
    <source>
        <dbReference type="ARBA" id="ARBA00006060"/>
    </source>
</evidence>
<sequence>MVSRGVDSSSKVPTFHVIREVYDSSNAHERFEAELDKALEAKVDYIIIEPPRLGDETGRWITVGNCLHKTAVASGVVSLISSLLWHDRPVIAAPVCAISLFCTGLYTVSWNYDPCCQYQVLVENNEAVLNKLPLTDVSSPVILGYSPNTKTKYLHRGVTFLSAALCAWQIWRSYK</sequence>
<keyword evidence="5" id="KW-0999">Mitochondrion inner membrane</keyword>
<dbReference type="GO" id="GO:0005743">
    <property type="term" value="C:mitochondrial inner membrane"/>
    <property type="evidence" value="ECO:0007669"/>
    <property type="project" value="UniProtKB-SubCell"/>
</dbReference>
<gene>
    <name evidence="10" type="primary">LOC115632539</name>
</gene>
<evidence type="ECO:0000313" key="9">
    <source>
        <dbReference type="Proteomes" id="UP000504634"/>
    </source>
</evidence>
<organism evidence="9 10">
    <name type="scientific">Drosophila lebanonensis</name>
    <name type="common">Fruit fly</name>
    <name type="synonym">Scaptodrosophila lebanonensis</name>
    <dbReference type="NCBI Taxonomy" id="7225"/>
    <lineage>
        <taxon>Eukaryota</taxon>
        <taxon>Metazoa</taxon>
        <taxon>Ecdysozoa</taxon>
        <taxon>Arthropoda</taxon>
        <taxon>Hexapoda</taxon>
        <taxon>Insecta</taxon>
        <taxon>Pterygota</taxon>
        <taxon>Neoptera</taxon>
        <taxon>Endopterygota</taxon>
        <taxon>Diptera</taxon>
        <taxon>Brachycera</taxon>
        <taxon>Muscomorpha</taxon>
        <taxon>Ephydroidea</taxon>
        <taxon>Drosophilidae</taxon>
        <taxon>Scaptodrosophila</taxon>
    </lineage>
</organism>
<keyword evidence="7" id="KW-0496">Mitochondrion</keyword>
<keyword evidence="9" id="KW-1185">Reference proteome</keyword>
<comment type="function">
    <text evidence="1">Plays a role in mitochondrial morphogenesis.</text>
</comment>
<evidence type="ECO:0000313" key="10">
    <source>
        <dbReference type="RefSeq" id="XP_030385609.1"/>
    </source>
</evidence>
<evidence type="ECO:0000256" key="5">
    <source>
        <dbReference type="ARBA" id="ARBA00022792"/>
    </source>
</evidence>
<dbReference type="PANTHER" id="PTHR15099">
    <property type="entry name" value="PROTEIN PM1"/>
    <property type="match status" value="1"/>
</dbReference>
<proteinExistence type="inferred from homology"/>
<keyword evidence="4 10" id="KW-0812">Transmembrane</keyword>
<accession>A0A6J2UB66</accession>
<evidence type="ECO:0000256" key="1">
    <source>
        <dbReference type="ARBA" id="ARBA00002812"/>
    </source>
</evidence>
<dbReference type="RefSeq" id="XP_030385609.1">
    <property type="nucleotide sequence ID" value="XM_030529749.1"/>
</dbReference>
<keyword evidence="8" id="KW-0472">Membrane</keyword>
<evidence type="ECO:0000256" key="2">
    <source>
        <dbReference type="ARBA" id="ARBA00004448"/>
    </source>
</evidence>
<dbReference type="PANTHER" id="PTHR15099:SF2">
    <property type="entry name" value="TRANSMEMBRANE PROTEIN 11, MITOCHONDRIAL"/>
    <property type="match status" value="1"/>
</dbReference>
<evidence type="ECO:0000256" key="7">
    <source>
        <dbReference type="ARBA" id="ARBA00023128"/>
    </source>
</evidence>
<reference evidence="10" key="1">
    <citation type="submission" date="2025-08" db="UniProtKB">
        <authorList>
            <consortium name="RefSeq"/>
        </authorList>
    </citation>
    <scope>IDENTIFICATION</scope>
    <source>
        <strain evidence="10">11010-0011.00</strain>
        <tissue evidence="10">Whole body</tissue>
    </source>
</reference>
<name>A0A6J2UB66_DROLE</name>
<evidence type="ECO:0000256" key="6">
    <source>
        <dbReference type="ARBA" id="ARBA00022989"/>
    </source>
</evidence>